<keyword evidence="1" id="KW-0378">Hydrolase</keyword>
<proteinExistence type="predicted"/>
<dbReference type="Proteomes" id="UP001474120">
    <property type="component" value="Unassembled WGS sequence"/>
</dbReference>
<evidence type="ECO:0000313" key="2">
    <source>
        <dbReference type="Proteomes" id="UP001474120"/>
    </source>
</evidence>
<dbReference type="PANTHER" id="PTHR30292:SF0">
    <property type="entry name" value="5-OXOPROLINASE SUBUNIT A"/>
    <property type="match status" value="1"/>
</dbReference>
<gene>
    <name evidence="1" type="primary">pxpA</name>
    <name evidence="1" type="ORF">AABB81_05685</name>
</gene>
<name>A0ABU9KYW5_9FLAO</name>
<keyword evidence="2" id="KW-1185">Reference proteome</keyword>
<sequence>MDINCDLGEGMTNDAELMAKVDSCNIACGGHAGDKQSMLETLRLAKRYGVKAGAHPSFEDKENFGRVVLRVPLNALKSQLIHQIASLNELAKAEGMKLYHVKAHGALYHETAHSREMANILIEAVNFFKEDLCIFVPYGSMLEEEVRRKGIRHWVEVFADRNYDDRLQLLPRSVPNAVINDPKEIKKRVYRMINEKSVITSTRHELNIDFDTICVHGDHPEALEILKELRDIKIKKN</sequence>
<accession>A0ABU9KYW5</accession>
<evidence type="ECO:0000313" key="1">
    <source>
        <dbReference type="EMBL" id="MEL4455378.1"/>
    </source>
</evidence>
<organism evidence="1 2">
    <name type="scientific">Lutimonas vermicola</name>
    <dbReference type="NCBI Taxonomy" id="414288"/>
    <lineage>
        <taxon>Bacteria</taxon>
        <taxon>Pseudomonadati</taxon>
        <taxon>Bacteroidota</taxon>
        <taxon>Flavobacteriia</taxon>
        <taxon>Flavobacteriales</taxon>
        <taxon>Flavobacteriaceae</taxon>
        <taxon>Lutimonas</taxon>
    </lineage>
</organism>
<dbReference type="CDD" id="cd10801">
    <property type="entry name" value="LamB_YcsF_like_1"/>
    <property type="match status" value="1"/>
</dbReference>
<dbReference type="NCBIfam" id="NF003816">
    <property type="entry name" value="PRK05406.1-5"/>
    <property type="match status" value="1"/>
</dbReference>
<dbReference type="PANTHER" id="PTHR30292">
    <property type="entry name" value="UNCHARACTERIZED PROTEIN YBGL-RELATED"/>
    <property type="match status" value="1"/>
</dbReference>
<dbReference type="EC" id="3.5.2.9" evidence="1"/>
<comment type="caution">
    <text evidence="1">The sequence shown here is derived from an EMBL/GenBank/DDBJ whole genome shotgun (WGS) entry which is preliminary data.</text>
</comment>
<dbReference type="NCBIfam" id="NF003814">
    <property type="entry name" value="PRK05406.1-3"/>
    <property type="match status" value="1"/>
</dbReference>
<dbReference type="Gene3D" id="3.20.20.370">
    <property type="entry name" value="Glycoside hydrolase/deacetylase"/>
    <property type="match status" value="1"/>
</dbReference>
<protein>
    <submittedName>
        <fullName evidence="1">5-oxoprolinase subunit PxpA</fullName>
        <ecNumber evidence="1">3.5.2.9</ecNumber>
    </submittedName>
</protein>
<dbReference type="InterPro" id="IPR005501">
    <property type="entry name" value="LamB/YcsF/PxpA-like"/>
</dbReference>
<dbReference type="RefSeq" id="WP_342159196.1">
    <property type="nucleotide sequence ID" value="NZ_JBCDNA010000001.1"/>
</dbReference>
<dbReference type="Pfam" id="PF03746">
    <property type="entry name" value="LamB_YcsF"/>
    <property type="match status" value="1"/>
</dbReference>
<dbReference type="GO" id="GO:0017168">
    <property type="term" value="F:5-oxoprolinase (ATP-hydrolyzing) activity"/>
    <property type="evidence" value="ECO:0007669"/>
    <property type="project" value="UniProtKB-EC"/>
</dbReference>
<dbReference type="InterPro" id="IPR011330">
    <property type="entry name" value="Glyco_hydro/deAcase_b/a-brl"/>
</dbReference>
<dbReference type="EMBL" id="JBCDNA010000001">
    <property type="protein sequence ID" value="MEL4455378.1"/>
    <property type="molecule type" value="Genomic_DNA"/>
</dbReference>
<reference evidence="1 2" key="1">
    <citation type="submission" date="2024-04" db="EMBL/GenBank/DDBJ databases">
        <title>whole genome sequencing of Lutimonas vermicola strain IMCC1616.</title>
        <authorList>
            <person name="Bae S.S."/>
        </authorList>
    </citation>
    <scope>NUCLEOTIDE SEQUENCE [LARGE SCALE GENOMIC DNA]</scope>
    <source>
        <strain evidence="1 2">IMCC1616</strain>
    </source>
</reference>
<dbReference type="SUPFAM" id="SSF88713">
    <property type="entry name" value="Glycoside hydrolase/deacetylase"/>
    <property type="match status" value="1"/>
</dbReference>